<evidence type="ECO:0000313" key="3">
    <source>
        <dbReference type="Proteomes" id="UP000838821"/>
    </source>
</evidence>
<feature type="region of interest" description="Disordered" evidence="1">
    <location>
        <begin position="37"/>
        <end position="57"/>
    </location>
</feature>
<gene>
    <name evidence="2" type="ORF">PAECIP111891_02104</name>
</gene>
<sequence>MYLLSKWIPTASISKQMNTIKETYQGFWIDPRIGAKKRGKSISETGGAEQLMDKYPR</sequence>
<evidence type="ECO:0000256" key="1">
    <source>
        <dbReference type="SAM" id="MobiDB-lite"/>
    </source>
</evidence>
<reference evidence="2" key="1">
    <citation type="submission" date="2022-01" db="EMBL/GenBank/DDBJ databases">
        <authorList>
            <person name="Criscuolo A."/>
        </authorList>
    </citation>
    <scope>NUCLEOTIDE SEQUENCE</scope>
    <source>
        <strain evidence="2">CIP111891</strain>
    </source>
</reference>
<dbReference type="EMBL" id="CAKMMW010000004">
    <property type="protein sequence ID" value="CAH1202275.1"/>
    <property type="molecule type" value="Genomic_DNA"/>
</dbReference>
<comment type="caution">
    <text evidence="2">The sequence shown here is derived from an EMBL/GenBank/DDBJ whole genome shotgun (WGS) entry which is preliminary data.</text>
</comment>
<proteinExistence type="predicted"/>
<evidence type="ECO:0000313" key="2">
    <source>
        <dbReference type="EMBL" id="CAH1202275.1"/>
    </source>
</evidence>
<name>A0ABM9C5J5_9BACL</name>
<accession>A0ABM9C5J5</accession>
<keyword evidence="3" id="KW-1185">Reference proteome</keyword>
<organism evidence="2 3">
    <name type="scientific">Paenibacillus allorhizoplanae</name>
    <dbReference type="NCBI Taxonomy" id="2905648"/>
    <lineage>
        <taxon>Bacteria</taxon>
        <taxon>Bacillati</taxon>
        <taxon>Bacillota</taxon>
        <taxon>Bacilli</taxon>
        <taxon>Bacillales</taxon>
        <taxon>Paenibacillaceae</taxon>
        <taxon>Paenibacillus</taxon>
    </lineage>
</organism>
<protein>
    <submittedName>
        <fullName evidence="2">Uncharacterized protein</fullName>
    </submittedName>
</protein>
<dbReference type="Proteomes" id="UP000838821">
    <property type="component" value="Unassembled WGS sequence"/>
</dbReference>